<dbReference type="InterPro" id="IPR029062">
    <property type="entry name" value="Class_I_gatase-like"/>
</dbReference>
<dbReference type="RefSeq" id="WP_119840535.1">
    <property type="nucleotide sequence ID" value="NZ_CP060437.1"/>
</dbReference>
<reference evidence="4 5" key="1">
    <citation type="submission" date="2020-08" db="EMBL/GenBank/DDBJ databases">
        <title>Genome sequence of Rhodobacteraceae bacterium Lw-13e.</title>
        <authorList>
            <person name="Poehlein A."/>
            <person name="Wolter L."/>
            <person name="Daniel R."/>
            <person name="Brinkhoff T."/>
        </authorList>
    </citation>
    <scope>NUCLEOTIDE SEQUENCE [LARGE SCALE GENOMIC DNA]</scope>
    <source>
        <strain evidence="4 5">Lw-13e</strain>
        <plasmid evidence="4 5">p202</plasmid>
    </source>
</reference>
<dbReference type="SUPFAM" id="SSF52317">
    <property type="entry name" value="Class I glutamine amidotransferase-like"/>
    <property type="match status" value="1"/>
</dbReference>
<geneLocation type="plasmid" evidence="4 5">
    <name>p202</name>
</geneLocation>
<protein>
    <submittedName>
        <fullName evidence="4">HTH-type transcriptional regulator CdhR</fullName>
    </submittedName>
</protein>
<dbReference type="InterPro" id="IPR009057">
    <property type="entry name" value="Homeodomain-like_sf"/>
</dbReference>
<dbReference type="SMART" id="SM00342">
    <property type="entry name" value="HTH_ARAC"/>
    <property type="match status" value="1"/>
</dbReference>
<dbReference type="SUPFAM" id="SSF46689">
    <property type="entry name" value="Homeodomain-like"/>
    <property type="match status" value="2"/>
</dbReference>
<dbReference type="InterPro" id="IPR002818">
    <property type="entry name" value="DJ-1/PfpI"/>
</dbReference>
<sequence>MPSFSPVQITFLLLDGFSNMVLASAIEPLRAACDLSGRRLFKWRIASIDGAGVRASSGLMLQADLALTQAGRVDVLVVIAGYGAREQAARSDLRIALRKAALKADALVGLDMGAWIAAAAGLLTGRRATVHWHEVDAFAEEFPGVTVVAESHVGDPDRMSAGSANSAMALMLDVIRRAAGDALAYDVSTLFVHDSREARRDDSGLLSPGLGRAIRAMLKHVEDPLPMVQIAGHAGLSLRTLDRHFRQELDVSAGAYYRSVRLARAQSLAVETSLTVREIATRTGFSSSATLARAFQAHYGRTLTATRG</sequence>
<dbReference type="OrthoDB" id="9793400at2"/>
<evidence type="ECO:0000256" key="1">
    <source>
        <dbReference type="ARBA" id="ARBA00023015"/>
    </source>
</evidence>
<dbReference type="InterPro" id="IPR018062">
    <property type="entry name" value="HTH_AraC-typ_CS"/>
</dbReference>
<gene>
    <name evidence="4" type="primary">cdhR_2</name>
    <name evidence="4" type="ORF">PSAL_035500</name>
</gene>
<name>A0A418SD88_9RHOB</name>
<accession>A0A418SD88</accession>
<dbReference type="CDD" id="cd03136">
    <property type="entry name" value="GATase1_AraC_ArgR_like"/>
    <property type="match status" value="1"/>
</dbReference>
<dbReference type="PROSITE" id="PS00041">
    <property type="entry name" value="HTH_ARAC_FAMILY_1"/>
    <property type="match status" value="1"/>
</dbReference>
<proteinExistence type="predicted"/>
<dbReference type="EMBL" id="CP060437">
    <property type="protein sequence ID" value="QPM92286.1"/>
    <property type="molecule type" value="Genomic_DNA"/>
</dbReference>
<dbReference type="Proteomes" id="UP000283786">
    <property type="component" value="Plasmid p202"/>
</dbReference>
<keyword evidence="2" id="KW-0238">DNA-binding</keyword>
<dbReference type="GO" id="GO:0003700">
    <property type="term" value="F:DNA-binding transcription factor activity"/>
    <property type="evidence" value="ECO:0007669"/>
    <property type="project" value="InterPro"/>
</dbReference>
<evidence type="ECO:0000256" key="2">
    <source>
        <dbReference type="ARBA" id="ARBA00023125"/>
    </source>
</evidence>
<dbReference type="PANTHER" id="PTHR43130">
    <property type="entry name" value="ARAC-FAMILY TRANSCRIPTIONAL REGULATOR"/>
    <property type="match status" value="1"/>
</dbReference>
<dbReference type="Pfam" id="PF12833">
    <property type="entry name" value="HTH_18"/>
    <property type="match status" value="1"/>
</dbReference>
<organism evidence="4 5">
    <name type="scientific">Pseudooceanicola algae</name>
    <dbReference type="NCBI Taxonomy" id="1537215"/>
    <lineage>
        <taxon>Bacteria</taxon>
        <taxon>Pseudomonadati</taxon>
        <taxon>Pseudomonadota</taxon>
        <taxon>Alphaproteobacteria</taxon>
        <taxon>Rhodobacterales</taxon>
        <taxon>Paracoccaceae</taxon>
        <taxon>Pseudooceanicola</taxon>
    </lineage>
</organism>
<dbReference type="PROSITE" id="PS01124">
    <property type="entry name" value="HTH_ARAC_FAMILY_2"/>
    <property type="match status" value="1"/>
</dbReference>
<evidence type="ECO:0000256" key="3">
    <source>
        <dbReference type="ARBA" id="ARBA00023163"/>
    </source>
</evidence>
<dbReference type="Gene3D" id="1.10.10.60">
    <property type="entry name" value="Homeodomain-like"/>
    <property type="match status" value="1"/>
</dbReference>
<keyword evidence="3" id="KW-0804">Transcription</keyword>
<evidence type="ECO:0000313" key="5">
    <source>
        <dbReference type="Proteomes" id="UP000283786"/>
    </source>
</evidence>
<dbReference type="Gene3D" id="3.40.50.880">
    <property type="match status" value="1"/>
</dbReference>
<keyword evidence="1" id="KW-0805">Transcription regulation</keyword>
<keyword evidence="5" id="KW-1185">Reference proteome</keyword>
<dbReference type="Pfam" id="PF01965">
    <property type="entry name" value="DJ-1_PfpI"/>
    <property type="match status" value="1"/>
</dbReference>
<evidence type="ECO:0000313" key="4">
    <source>
        <dbReference type="EMBL" id="QPM92286.1"/>
    </source>
</evidence>
<dbReference type="KEGG" id="palw:PSAL_035500"/>
<dbReference type="PANTHER" id="PTHR43130:SF3">
    <property type="entry name" value="HTH-TYPE TRANSCRIPTIONAL REGULATOR RV1931C"/>
    <property type="match status" value="1"/>
</dbReference>
<dbReference type="InterPro" id="IPR018060">
    <property type="entry name" value="HTH_AraC"/>
</dbReference>
<keyword evidence="4" id="KW-0614">Plasmid</keyword>
<dbReference type="InterPro" id="IPR052158">
    <property type="entry name" value="INH-QAR"/>
</dbReference>
<dbReference type="AlphaFoldDB" id="A0A418SD88"/>
<dbReference type="GO" id="GO:0043565">
    <property type="term" value="F:sequence-specific DNA binding"/>
    <property type="evidence" value="ECO:0007669"/>
    <property type="project" value="InterPro"/>
</dbReference>